<dbReference type="Pfam" id="PF07705">
    <property type="entry name" value="CARDB"/>
    <property type="match status" value="1"/>
</dbReference>
<dbReference type="InterPro" id="IPR044060">
    <property type="entry name" value="Bacterial_rp_domain"/>
</dbReference>
<dbReference type="InterPro" id="IPR015500">
    <property type="entry name" value="Peptidase_S8_subtilisin-rel"/>
</dbReference>
<dbReference type="Proteomes" id="UP000019184">
    <property type="component" value="Unassembled WGS sequence"/>
</dbReference>
<name>A0A7U7G964_9GAMM</name>
<dbReference type="InterPro" id="IPR050131">
    <property type="entry name" value="Peptidase_S8_subtilisin-like"/>
</dbReference>
<feature type="active site" description="Charge relay system" evidence="5">
    <location>
        <position position="211"/>
    </location>
</feature>
<keyword evidence="10" id="KW-1185">Reference proteome</keyword>
<dbReference type="InterPro" id="IPR023828">
    <property type="entry name" value="Peptidase_S8_Ser-AS"/>
</dbReference>
<feature type="domain" description="Bacterial repeat" evidence="8">
    <location>
        <begin position="820"/>
        <end position="894"/>
    </location>
</feature>
<dbReference type="InterPro" id="IPR013783">
    <property type="entry name" value="Ig-like_fold"/>
</dbReference>
<dbReference type="OrthoDB" id="5242130at2"/>
<evidence type="ECO:0000256" key="5">
    <source>
        <dbReference type="PROSITE-ProRule" id="PRU01240"/>
    </source>
</evidence>
<dbReference type="EC" id="3.4.21.62" evidence="9"/>
<feature type="active site" description="Charge relay system" evidence="5">
    <location>
        <position position="251"/>
    </location>
</feature>
<dbReference type="InterPro" id="IPR036852">
    <property type="entry name" value="Peptidase_S8/S53_dom_sf"/>
</dbReference>
<dbReference type="GO" id="GO:0004252">
    <property type="term" value="F:serine-type endopeptidase activity"/>
    <property type="evidence" value="ECO:0007669"/>
    <property type="project" value="UniProtKB-UniRule"/>
</dbReference>
<dbReference type="PROSITE" id="PS00138">
    <property type="entry name" value="SUBTILASE_SER"/>
    <property type="match status" value="1"/>
</dbReference>
<comment type="caution">
    <text evidence="9">The sequence shown here is derived from an EMBL/GenBank/DDBJ whole genome shotgun (WGS) entry which is preliminary data.</text>
</comment>
<reference evidence="9 10" key="1">
    <citation type="journal article" date="2014" name="ISME J.">
        <title>Candidatus Competibacter-lineage genomes retrieved from metagenomes reveal functional metabolic diversity.</title>
        <authorList>
            <person name="McIlroy S.J."/>
            <person name="Albertsen M."/>
            <person name="Andresen E.K."/>
            <person name="Saunders A.M."/>
            <person name="Kristiansen R."/>
            <person name="Stokholm-Bjerregaard M."/>
            <person name="Nielsen K.L."/>
            <person name="Nielsen P.H."/>
        </authorList>
    </citation>
    <scope>NUCLEOTIDE SEQUENCE [LARGE SCALE GENOMIC DNA]</scope>
    <source>
        <strain evidence="9 10">Run_B_J11</strain>
    </source>
</reference>
<evidence type="ECO:0000256" key="3">
    <source>
        <dbReference type="ARBA" id="ARBA00022801"/>
    </source>
</evidence>
<evidence type="ECO:0000313" key="10">
    <source>
        <dbReference type="Proteomes" id="UP000019184"/>
    </source>
</evidence>
<dbReference type="RefSeq" id="WP_051497463.1">
    <property type="nucleotide sequence ID" value="NZ_CBTK010000064.1"/>
</dbReference>
<accession>A0A7U7G964</accession>
<evidence type="ECO:0000259" key="8">
    <source>
        <dbReference type="Pfam" id="PF18998"/>
    </source>
</evidence>
<feature type="domain" description="Peptidase S8/S53" evidence="6">
    <location>
        <begin position="202"/>
        <end position="439"/>
    </location>
</feature>
<gene>
    <name evidence="9" type="ORF">BN874_1560029</name>
</gene>
<keyword evidence="3 5" id="KW-0378">Hydrolase</keyword>
<evidence type="ECO:0000259" key="6">
    <source>
        <dbReference type="Pfam" id="PF00082"/>
    </source>
</evidence>
<dbReference type="PANTHER" id="PTHR43806">
    <property type="entry name" value="PEPTIDASE S8"/>
    <property type="match status" value="1"/>
</dbReference>
<dbReference type="Gene3D" id="2.60.40.10">
    <property type="entry name" value="Immunoglobulins"/>
    <property type="match status" value="1"/>
</dbReference>
<proteinExistence type="inferred from homology"/>
<dbReference type="PROSITE" id="PS00137">
    <property type="entry name" value="SUBTILASE_HIS"/>
    <property type="match status" value="1"/>
</dbReference>
<evidence type="ECO:0000259" key="7">
    <source>
        <dbReference type="Pfam" id="PF07705"/>
    </source>
</evidence>
<keyword evidence="2 5" id="KW-0645">Protease</keyword>
<dbReference type="GO" id="GO:0006508">
    <property type="term" value="P:proteolysis"/>
    <property type="evidence" value="ECO:0007669"/>
    <property type="project" value="UniProtKB-KW"/>
</dbReference>
<dbReference type="InterPro" id="IPR011635">
    <property type="entry name" value="CARDB"/>
</dbReference>
<dbReference type="Gene3D" id="3.40.50.200">
    <property type="entry name" value="Peptidase S8/S53 domain"/>
    <property type="match status" value="1"/>
</dbReference>
<dbReference type="Pfam" id="PF00082">
    <property type="entry name" value="Peptidase_S8"/>
    <property type="match status" value="1"/>
</dbReference>
<feature type="domain" description="Bacterial repeat" evidence="8">
    <location>
        <begin position="479"/>
        <end position="553"/>
    </location>
</feature>
<dbReference type="InterPro" id="IPR000209">
    <property type="entry name" value="Peptidase_S8/S53_dom"/>
</dbReference>
<evidence type="ECO:0000256" key="4">
    <source>
        <dbReference type="ARBA" id="ARBA00022825"/>
    </source>
</evidence>
<comment type="similarity">
    <text evidence="1 5">Belongs to the peptidase S8 family.</text>
</comment>
<dbReference type="AlphaFoldDB" id="A0A7U7G964"/>
<organism evidence="9 10">
    <name type="scientific">Candidatus Contendobacter odensis Run_B_J11</name>
    <dbReference type="NCBI Taxonomy" id="1400861"/>
    <lineage>
        <taxon>Bacteria</taxon>
        <taxon>Pseudomonadati</taxon>
        <taxon>Pseudomonadota</taxon>
        <taxon>Gammaproteobacteria</taxon>
        <taxon>Candidatus Competibacteraceae</taxon>
        <taxon>Candidatus Contendibacter</taxon>
    </lineage>
</organism>
<dbReference type="InterPro" id="IPR022398">
    <property type="entry name" value="Peptidase_S8_His-AS"/>
</dbReference>
<dbReference type="EMBL" id="CBTK010000064">
    <property type="protein sequence ID" value="CDH44208.1"/>
    <property type="molecule type" value="Genomic_DNA"/>
</dbReference>
<evidence type="ECO:0000256" key="1">
    <source>
        <dbReference type="ARBA" id="ARBA00011073"/>
    </source>
</evidence>
<dbReference type="SUPFAM" id="SSF52743">
    <property type="entry name" value="Subtilisin-like"/>
    <property type="match status" value="1"/>
</dbReference>
<evidence type="ECO:0000256" key="2">
    <source>
        <dbReference type="ARBA" id="ARBA00022670"/>
    </source>
</evidence>
<keyword evidence="4 5" id="KW-0720">Serine protease</keyword>
<feature type="active site" description="Charge relay system" evidence="5">
    <location>
        <position position="416"/>
    </location>
</feature>
<sequence length="1147" mass="117600">MTHFPTLCFSVPAFRGLLWIAIALVTGLSLPTLTLAATPDYAIDTLAPSLSVQPDLNPAARPPKPFRNPLSLQDRSALTQNRAIQVIVEFDQAEVVAMAETRRSQAALPHDDAAILAERVSRYRQRKEQTLTTLAAESFTVVSDYSHLPMSVLRVQSLAALDALLQQPGVKAVYSDVQLKLMLNESLPLIRQPETAAQGGTGTGVTVAVLDTGVDYARAAFGNCATPGGACKVAFAQDFAPNDGALDDNGHGTNVAGTVLGVAPGARIAALDVFENDLASSTDIIAAINWAIANQAAYNIVALNLSLGGSRFSSPCASDVFATPLANAKAAGILAAVAAGNEAYKNALSSPACAPAAVSVGAVYDSAMGRMAWSNCTDAATQADQITCFSNSASFLTLLAPGSSITAAGITQSGTSQATPHVAGAIAVLRAAYPGESVDATIGRLTSTGQPITDTNGITKPRIDLLSAFSSNRTAYLLTVAKSGTGGGTVNSSPTGIACGTSCSANFADGTSVSLTAQPAAGSTFGGWGGACAGTGACQVTMAAAKSVTAIFNGASGEISLAEALDNAALNWRSGGDVGWRGVQFSDRDAAQSGVIDDGQWSELSAALTGPGTLTFQWRTSSEADYDYLLFYIDDVLQDWLSGETGWLSQTVNIGAGTHEIKWFYFKDDSFFEGSDAGWVDAVAFTPSQASLPDLTVVEATSPANGTPGGKIAVAATVVNQSAVATGASRLSFFLSSDSTITTSDLNTGWGCSLDPMAGGATVRCSGDIVIPATVSTGTYYLGAYADTVGSVAESNESNNGLAATNPLAIANSLLTLTLAKDGTGSGKVSSTPAGIDCGAICSANFAPGATVILTAQPVTDSVFSGWGGACVGTGSCTVSMNTAKSVTATFKLIQSQPAAKVGVFRNGQWFLDANGNGAWEGCGVEYCFSGFGQAGDVPASGNWDGGSKSYIGVLRSSTGQWFVDRNGNRQWDGCIADGCYSGFGQAGDLPVAGDWSGNGVAKIGVFRNGQWFLDANGNGAWDGCGTELCLSFGQSGDLPVAGNWNGGRQAGVGVFRAGTWYLDYNGNGAWDGCGIDHCYFSSFGQAGDLPAAGDWNGDGKAKVGVFRNGTWYLDYNGNGAWDGCSVDRCYFGSFGQAGDLPVAGKW</sequence>
<protein>
    <submittedName>
        <fullName evidence="9">Subtilisin</fullName>
        <ecNumber evidence="9">3.4.21.62</ecNumber>
    </submittedName>
</protein>
<evidence type="ECO:0000313" key="9">
    <source>
        <dbReference type="EMBL" id="CDH44208.1"/>
    </source>
</evidence>
<dbReference type="Pfam" id="PF18998">
    <property type="entry name" value="Flg_new_2"/>
    <property type="match status" value="2"/>
</dbReference>
<dbReference type="PROSITE" id="PS51892">
    <property type="entry name" value="SUBTILASE"/>
    <property type="match status" value="1"/>
</dbReference>
<dbReference type="PANTHER" id="PTHR43806:SF11">
    <property type="entry name" value="CEREVISIN-RELATED"/>
    <property type="match status" value="1"/>
</dbReference>
<dbReference type="PRINTS" id="PR00723">
    <property type="entry name" value="SUBTILISIN"/>
</dbReference>
<feature type="domain" description="CARDB" evidence="7">
    <location>
        <begin position="693"/>
        <end position="803"/>
    </location>
</feature>